<dbReference type="PANTHER" id="PTHR21529:SF4">
    <property type="entry name" value="TPR AND ANKYRIN REPEAT-CONTAINING PROTEIN 1"/>
    <property type="match status" value="1"/>
</dbReference>
<keyword evidence="3" id="KW-1185">Reference proteome</keyword>
<feature type="compositionally biased region" description="Low complexity" evidence="1">
    <location>
        <begin position="15"/>
        <end position="26"/>
    </location>
</feature>
<gene>
    <name evidence="2" type="ORF">C1H46_032792</name>
</gene>
<protein>
    <submittedName>
        <fullName evidence="2">Uncharacterized protein</fullName>
    </submittedName>
</protein>
<reference evidence="2 3" key="1">
    <citation type="journal article" date="2019" name="G3 (Bethesda)">
        <title>Sequencing of a Wild Apple (Malus baccata) Genome Unravels the Differences Between Cultivated and Wild Apple Species Regarding Disease Resistance and Cold Tolerance.</title>
        <authorList>
            <person name="Chen X."/>
        </authorList>
    </citation>
    <scope>NUCLEOTIDE SEQUENCE [LARGE SCALE GENOMIC DNA]</scope>
    <source>
        <strain evidence="3">cv. Shandingzi</strain>
        <tissue evidence="2">Leaves</tissue>
    </source>
</reference>
<feature type="compositionally biased region" description="Basic and acidic residues" evidence="1">
    <location>
        <begin position="1"/>
        <end position="10"/>
    </location>
</feature>
<feature type="region of interest" description="Disordered" evidence="1">
    <location>
        <begin position="1"/>
        <end position="27"/>
    </location>
</feature>
<accession>A0A540L5B3</accession>
<dbReference type="EMBL" id="VIEB01000757">
    <property type="protein sequence ID" value="TQD81635.1"/>
    <property type="molecule type" value="Genomic_DNA"/>
</dbReference>
<dbReference type="STRING" id="106549.A0A540L5B3"/>
<dbReference type="Proteomes" id="UP000315295">
    <property type="component" value="Unassembled WGS sequence"/>
</dbReference>
<dbReference type="PANTHER" id="PTHR21529">
    <property type="entry name" value="MAMMARY TURMOR VIRUS RECEPTOR HOMOLOG 1, 2 MTVR1, 2"/>
    <property type="match status" value="1"/>
</dbReference>
<evidence type="ECO:0000256" key="1">
    <source>
        <dbReference type="SAM" id="MobiDB-lite"/>
    </source>
</evidence>
<organism evidence="2 3">
    <name type="scientific">Malus baccata</name>
    <name type="common">Siberian crab apple</name>
    <name type="synonym">Pyrus baccata</name>
    <dbReference type="NCBI Taxonomy" id="106549"/>
    <lineage>
        <taxon>Eukaryota</taxon>
        <taxon>Viridiplantae</taxon>
        <taxon>Streptophyta</taxon>
        <taxon>Embryophyta</taxon>
        <taxon>Tracheophyta</taxon>
        <taxon>Spermatophyta</taxon>
        <taxon>Magnoliopsida</taxon>
        <taxon>eudicotyledons</taxon>
        <taxon>Gunneridae</taxon>
        <taxon>Pentapetalae</taxon>
        <taxon>rosids</taxon>
        <taxon>fabids</taxon>
        <taxon>Rosales</taxon>
        <taxon>Rosaceae</taxon>
        <taxon>Amygdaloideae</taxon>
        <taxon>Maleae</taxon>
        <taxon>Malus</taxon>
    </lineage>
</organism>
<evidence type="ECO:0000313" key="3">
    <source>
        <dbReference type="Proteomes" id="UP000315295"/>
    </source>
</evidence>
<proteinExistence type="predicted"/>
<dbReference type="AlphaFoldDB" id="A0A540L5B3"/>
<dbReference type="InterPro" id="IPR039904">
    <property type="entry name" value="TRANK1"/>
</dbReference>
<sequence length="152" mass="17459">MVGNREDHSWRSTFSSQNSNVEQSSSATQERTLRQIFVTVSPKLCFAIKRHVLRLKSFACGGSDSTERSLIDMADFDEEESQFKDIKDSFQDISPKSYPIVVTFLKFLMMLDGTLSNSYFDRCLDARTLSHGQRSIERLKIHCIVNLIRLIL</sequence>
<name>A0A540L5B3_MALBA</name>
<comment type="caution">
    <text evidence="2">The sequence shown here is derived from an EMBL/GenBank/DDBJ whole genome shotgun (WGS) entry which is preliminary data.</text>
</comment>
<evidence type="ECO:0000313" key="2">
    <source>
        <dbReference type="EMBL" id="TQD81635.1"/>
    </source>
</evidence>